<dbReference type="InterPro" id="IPR003599">
    <property type="entry name" value="Ig_sub"/>
</dbReference>
<dbReference type="GO" id="GO:0005886">
    <property type="term" value="C:plasma membrane"/>
    <property type="evidence" value="ECO:0007669"/>
    <property type="project" value="TreeGrafter"/>
</dbReference>
<dbReference type="InterPro" id="IPR007110">
    <property type="entry name" value="Ig-like_dom"/>
</dbReference>
<reference evidence="3" key="1">
    <citation type="submission" date="2015-09" db="EMBL/GenBank/DDBJ databases">
        <title>Scylla olivacea transcriptome.</title>
        <authorList>
            <person name="Ikhwanuddin M."/>
        </authorList>
    </citation>
    <scope>NUCLEOTIDE SEQUENCE</scope>
</reference>
<dbReference type="Pfam" id="PF07686">
    <property type="entry name" value="V-set"/>
    <property type="match status" value="2"/>
</dbReference>
<dbReference type="PROSITE" id="PS50835">
    <property type="entry name" value="IG_LIKE"/>
    <property type="match status" value="10"/>
</dbReference>
<dbReference type="GO" id="GO:0007411">
    <property type="term" value="P:axon guidance"/>
    <property type="evidence" value="ECO:0007669"/>
    <property type="project" value="TreeGrafter"/>
</dbReference>
<dbReference type="Pfam" id="PF00047">
    <property type="entry name" value="ig"/>
    <property type="match status" value="1"/>
</dbReference>
<dbReference type="GO" id="GO:0007156">
    <property type="term" value="P:homophilic cell adhesion via plasma membrane adhesion molecules"/>
    <property type="evidence" value="ECO:0007669"/>
    <property type="project" value="TreeGrafter"/>
</dbReference>
<organism evidence="3">
    <name type="scientific">Scylla olivacea</name>
    <name type="common">Orange mud crab</name>
    <name type="synonym">Cancer olivacea</name>
    <dbReference type="NCBI Taxonomy" id="85551"/>
    <lineage>
        <taxon>Eukaryota</taxon>
        <taxon>Metazoa</taxon>
        <taxon>Ecdysozoa</taxon>
        <taxon>Arthropoda</taxon>
        <taxon>Crustacea</taxon>
        <taxon>Multicrustacea</taxon>
        <taxon>Malacostraca</taxon>
        <taxon>Eumalacostraca</taxon>
        <taxon>Eucarida</taxon>
        <taxon>Decapoda</taxon>
        <taxon>Pleocyemata</taxon>
        <taxon>Brachyura</taxon>
        <taxon>Eubrachyura</taxon>
        <taxon>Portunoidea</taxon>
        <taxon>Portunidae</taxon>
        <taxon>Portuninae</taxon>
        <taxon>Scylla</taxon>
    </lineage>
</organism>
<feature type="domain" description="Ig-like" evidence="2">
    <location>
        <begin position="446"/>
        <end position="526"/>
    </location>
</feature>
<dbReference type="Pfam" id="PF23071">
    <property type="entry name" value="DUF7044"/>
    <property type="match status" value="2"/>
</dbReference>
<evidence type="ECO:0000313" key="3">
    <source>
        <dbReference type="EMBL" id="JAI65485.1"/>
    </source>
</evidence>
<dbReference type="InterPro" id="IPR013151">
    <property type="entry name" value="Immunoglobulin_dom"/>
</dbReference>
<dbReference type="InterPro" id="IPR003598">
    <property type="entry name" value="Ig_sub2"/>
</dbReference>
<dbReference type="SMART" id="SM00409">
    <property type="entry name" value="IG"/>
    <property type="match status" value="11"/>
</dbReference>
<feature type="domain" description="Ig-like" evidence="2">
    <location>
        <begin position="352"/>
        <end position="438"/>
    </location>
</feature>
<dbReference type="Pfam" id="PF13927">
    <property type="entry name" value="Ig_3"/>
    <property type="match status" value="3"/>
</dbReference>
<dbReference type="InterPro" id="IPR036179">
    <property type="entry name" value="Ig-like_dom_sf"/>
</dbReference>
<dbReference type="EMBL" id="GDRN01059629">
    <property type="protein sequence ID" value="JAI65485.1"/>
    <property type="molecule type" value="Transcribed_RNA"/>
</dbReference>
<dbReference type="Pfam" id="PF23069">
    <property type="entry name" value="DUF7042"/>
    <property type="match status" value="1"/>
</dbReference>
<dbReference type="InterPro" id="IPR013783">
    <property type="entry name" value="Ig-like_fold"/>
</dbReference>
<feature type="domain" description="Ig-like" evidence="2">
    <location>
        <begin position="756"/>
        <end position="839"/>
    </location>
</feature>
<name>A0A0P4WU72_SCYOL</name>
<evidence type="ECO:0000259" key="2">
    <source>
        <dbReference type="PROSITE" id="PS50835"/>
    </source>
</evidence>
<accession>A0A0P4WU72</accession>
<feature type="domain" description="Ig-like" evidence="2">
    <location>
        <begin position="1087"/>
        <end position="1209"/>
    </location>
</feature>
<proteinExistence type="predicted"/>
<keyword evidence="1" id="KW-0393">Immunoglobulin domain</keyword>
<feature type="domain" description="Ig-like" evidence="2">
    <location>
        <begin position="1447"/>
        <end position="1564"/>
    </location>
</feature>
<sequence length="1726" mass="192910">MEGGKVNLELKLTDVRSHESGLFMCWRQGQKPDPQVLVTILEHGSQSERQTVVHSESPAVVQYGEAATFSCYIQPAWPVRVTWLKDGNMISWRDRLYTQTKKRLLGNTQGQEQHTQDDQLVASLFVASVRENASFTCRIETRPPEEHSMQVTVRVPRVDSLTAEPDKDLVEYGQPLTLTCTVSGSNSEVLWLKDGSELVFGPVFPKRRKQFTMDPPNRLVSTVHFESISFADNGQYVCYIPGASKHILINIEDRPPRLLGVTGNNFYEDEELSLRCTTQYAKNAGTQVTITWTFEGAVINPNAYESLTYPGEHNTTVHQLVLTHASARNIGTYQCITPFGSAQIYVEMYAPPSLSEPLPSEVHFQEGEFFQLPCLTIGHPLPSVHWEKKAGDRWEVVEGSEGSGSSSELIFPRASASDAGSYRCVAKSEAGSFQAEIFAVMERPDPEVLEIIAPETVIVGENFTIQCTVRNWEAEVEFTLNGASLMSSLAERFNVLRYPMEESLTEAFLIVRDSELQDSGQYRCSAGAAVSLPAPVLIKLPEARVVGLSASAPVVGRDLNITCVVNNWDGLVTFVFNNEAVEPQSNGWRYAIFPGVEGDTVTTHILTVPTATHHHSGRYECFTTPSSSRSLNINVWDVPEVTLELQDKEELNWRDAPIPIACKIKGISPDMVTVLFSHEDTPQVSIQNRTKMSTSSQLVNVAVSEGEEGDEPLTIFTLGFYSLSKDFEGLWSCEVFLPSGDNLSKDTLYMEIYEPPEFVNPPPEQLFQEDGTDLRLNCSVSGPLETMVAWYRQGIQEPIVFDRMSALLFIPRFTTTDEGYYVCRASSHGREIQTNTYLSLGTPQPRVESVVASPAVVGQEFSVTCTVSNWDREVVFFHNKEPLDFRPDSRYFKEQQGVLQDEVEQHHLVAHTLRVADATHTDSGVVECFLTTEIFGSINVTVMDVPATDVTVHASQPTLPPGQIVQLSGPQTAFAGSELVLTCVVSPQVAQDIDIVLVHNTLYLYVGGIVLAEDPRVDIVTDNTNDGSRILYLRIIDVKATDEGTYQCVTSTNPPAYSTLVVSVAESEKPTELPEVVTNLPSVPGVPDLAVTPMLLPGVMDVLGQEGEAVILPCRISPIIDFSISENSRNYFVKWTRGGGSTTQVLSQDDIILHYDGHRMTLNTGVDTRTSGVMHYDLTLRQVVPEDSGVYACTLFDKSLNQIGHREISLDVEMPPEEWKCEFPLEWRGEWYDTRYRQMSEILPQEFKRSFCVSTSGENFIIQHKWRQCFRCVHFIQKHQNLLQYKSTRCMETQEGLCSTLDENREFMNLVRLNTEAVHCPFTGPRQYSLELPHQSCEDNTSLISSSTESHLQFQYPSCWVLADPSRPVAEEFECVADWTEDSTHYLITRPVSNSSLYLGQLYRCFTYTRGEDSRHAYIMGHNNSTVCGNRRYLMTYKISELIGEAPLSVTGLGEWEINVESSEGAVLPCRASVLLGSDDASSRYVISWMREIEGKSEVITVDDHMLTRSNRYSLDMGPLKPGNTSKYDLIIADVQLGDAGTYSCMLRNRKGGGQGVSHFMSLTVTETPKYEQCILPVHWSGEWWSKEEGDIPIGDGIFGGNVCDIALGDKFLMRGPTCNTCYTVKEMHFNLLYYKKSPCERSEDLNTLCSMIEEDDPRQSLIRKEAGITCPFPGSRSYVYQTPEGTCAETHSKLISNNTQLHFLHQPCRLPSDAVPDLTLCGNIE</sequence>
<dbReference type="Gene3D" id="2.60.40.10">
    <property type="entry name" value="Immunoglobulins"/>
    <property type="match status" value="10"/>
</dbReference>
<dbReference type="GO" id="GO:0098632">
    <property type="term" value="F:cell-cell adhesion mediator activity"/>
    <property type="evidence" value="ECO:0007669"/>
    <property type="project" value="TreeGrafter"/>
</dbReference>
<evidence type="ECO:0000256" key="1">
    <source>
        <dbReference type="ARBA" id="ARBA00023319"/>
    </source>
</evidence>
<protein>
    <recommendedName>
        <fullName evidence="2">Ig-like domain-containing protein</fullName>
    </recommendedName>
</protein>
<dbReference type="SUPFAM" id="SSF48726">
    <property type="entry name" value="Immunoglobulin"/>
    <property type="match status" value="9"/>
</dbReference>
<feature type="domain" description="Ig-like" evidence="2">
    <location>
        <begin position="256"/>
        <end position="335"/>
    </location>
</feature>
<dbReference type="GO" id="GO:0070593">
    <property type="term" value="P:dendrite self-avoidance"/>
    <property type="evidence" value="ECO:0007669"/>
    <property type="project" value="TreeGrafter"/>
</dbReference>
<dbReference type="PANTHER" id="PTHR10075">
    <property type="entry name" value="BASIGIN RELATED"/>
    <property type="match status" value="1"/>
</dbReference>
<feature type="domain" description="Ig-like" evidence="2">
    <location>
        <begin position="156"/>
        <end position="250"/>
    </location>
</feature>
<dbReference type="InterPro" id="IPR013106">
    <property type="entry name" value="Ig_V-set"/>
</dbReference>
<dbReference type="SMART" id="SM00408">
    <property type="entry name" value="IGc2"/>
    <property type="match status" value="9"/>
</dbReference>
<feature type="domain" description="Ig-like" evidence="2">
    <location>
        <begin position="34"/>
        <end position="152"/>
    </location>
</feature>
<dbReference type="InterPro" id="IPR055470">
    <property type="entry name" value="DUF7042"/>
</dbReference>
<dbReference type="CDD" id="cd00096">
    <property type="entry name" value="Ig"/>
    <property type="match status" value="1"/>
</dbReference>
<feature type="domain" description="Ig-like" evidence="2">
    <location>
        <begin position="960"/>
        <end position="1063"/>
    </location>
</feature>
<dbReference type="GO" id="GO:0030424">
    <property type="term" value="C:axon"/>
    <property type="evidence" value="ECO:0007669"/>
    <property type="project" value="TreeGrafter"/>
</dbReference>
<feature type="domain" description="Ig-like" evidence="2">
    <location>
        <begin position="541"/>
        <end position="632"/>
    </location>
</feature>
<dbReference type="PANTHER" id="PTHR10075:SF100">
    <property type="entry name" value="FASCICLIN-2"/>
    <property type="match status" value="1"/>
</dbReference>
<dbReference type="InterPro" id="IPR055472">
    <property type="entry name" value="DUF7044"/>
</dbReference>